<dbReference type="NCBIfam" id="TIGR02937">
    <property type="entry name" value="sigma70-ECF"/>
    <property type="match status" value="1"/>
</dbReference>
<dbReference type="GO" id="GO:0016987">
    <property type="term" value="F:sigma factor activity"/>
    <property type="evidence" value="ECO:0007669"/>
    <property type="project" value="UniProtKB-KW"/>
</dbReference>
<organism evidence="9 10">
    <name type="scientific">Carboxylicivirga sediminis</name>
    <dbReference type="NCBI Taxonomy" id="2006564"/>
    <lineage>
        <taxon>Bacteria</taxon>
        <taxon>Pseudomonadati</taxon>
        <taxon>Bacteroidota</taxon>
        <taxon>Bacteroidia</taxon>
        <taxon>Marinilabiliales</taxon>
        <taxon>Marinilabiliaceae</taxon>
        <taxon>Carboxylicivirga</taxon>
    </lineage>
</organism>
<evidence type="ECO:0000256" key="3">
    <source>
        <dbReference type="ARBA" id="ARBA00023082"/>
    </source>
</evidence>
<dbReference type="GO" id="GO:0003677">
    <property type="term" value="F:DNA binding"/>
    <property type="evidence" value="ECO:0007669"/>
    <property type="project" value="UniProtKB-KW"/>
</dbReference>
<dbReference type="InterPro" id="IPR039425">
    <property type="entry name" value="RNA_pol_sigma-70-like"/>
</dbReference>
<protein>
    <recommendedName>
        <fullName evidence="6">RNA polymerase sigma factor</fullName>
    </recommendedName>
</protein>
<dbReference type="Proteomes" id="UP000679220">
    <property type="component" value="Unassembled WGS sequence"/>
</dbReference>
<dbReference type="InterPro" id="IPR013324">
    <property type="entry name" value="RNA_pol_sigma_r3/r4-like"/>
</dbReference>
<feature type="domain" description="RNA polymerase sigma-70 region 2" evidence="7">
    <location>
        <begin position="10"/>
        <end position="75"/>
    </location>
</feature>
<dbReference type="GO" id="GO:0006352">
    <property type="term" value="P:DNA-templated transcription initiation"/>
    <property type="evidence" value="ECO:0007669"/>
    <property type="project" value="InterPro"/>
</dbReference>
<dbReference type="InterPro" id="IPR013249">
    <property type="entry name" value="RNA_pol_sigma70_r4_t2"/>
</dbReference>
<keyword evidence="4 6" id="KW-0238">DNA-binding</keyword>
<evidence type="ECO:0000259" key="7">
    <source>
        <dbReference type="Pfam" id="PF04542"/>
    </source>
</evidence>
<dbReference type="SUPFAM" id="SSF88946">
    <property type="entry name" value="Sigma2 domain of RNA polymerase sigma factors"/>
    <property type="match status" value="1"/>
</dbReference>
<comment type="caution">
    <text evidence="9">The sequence shown here is derived from an EMBL/GenBank/DDBJ whole genome shotgun (WGS) entry which is preliminary data.</text>
</comment>
<dbReference type="InterPro" id="IPR000838">
    <property type="entry name" value="RNA_pol_sigma70_ECF_CS"/>
</dbReference>
<comment type="similarity">
    <text evidence="1 6">Belongs to the sigma-70 factor family. ECF subfamily.</text>
</comment>
<evidence type="ECO:0000256" key="1">
    <source>
        <dbReference type="ARBA" id="ARBA00010641"/>
    </source>
</evidence>
<dbReference type="InterPro" id="IPR007627">
    <property type="entry name" value="RNA_pol_sigma70_r2"/>
</dbReference>
<keyword evidence="10" id="KW-1185">Reference proteome</keyword>
<dbReference type="Gene3D" id="1.10.10.10">
    <property type="entry name" value="Winged helix-like DNA-binding domain superfamily/Winged helix DNA-binding domain"/>
    <property type="match status" value="1"/>
</dbReference>
<dbReference type="Gene3D" id="1.10.1740.10">
    <property type="match status" value="1"/>
</dbReference>
<evidence type="ECO:0000313" key="9">
    <source>
        <dbReference type="EMBL" id="MBR8537332.1"/>
    </source>
</evidence>
<gene>
    <name evidence="9" type="ORF">KDU71_17315</name>
</gene>
<reference evidence="9" key="1">
    <citation type="journal article" date="2018" name="Int. J. Syst. Evol. Microbiol.">
        <title>Carboxylicivirga sediminis sp. nov., isolated from coastal sediment.</title>
        <authorList>
            <person name="Wang F.Q."/>
            <person name="Ren L.H."/>
            <person name="Zou R.J."/>
            <person name="Sun Y.Z."/>
            <person name="Liu X.J."/>
            <person name="Jiang F."/>
            <person name="Liu L.J."/>
        </authorList>
    </citation>
    <scope>NUCLEOTIDE SEQUENCE</scope>
    <source>
        <strain evidence="9">JR1</strain>
    </source>
</reference>
<dbReference type="PROSITE" id="PS01063">
    <property type="entry name" value="SIGMA70_ECF"/>
    <property type="match status" value="1"/>
</dbReference>
<feature type="domain" description="RNA polymerase sigma factor 70 region 4 type 2" evidence="8">
    <location>
        <begin position="122"/>
        <end position="173"/>
    </location>
</feature>
<keyword evidence="3 6" id="KW-0731">Sigma factor</keyword>
<proteinExistence type="inferred from homology"/>
<dbReference type="Pfam" id="PF08281">
    <property type="entry name" value="Sigma70_r4_2"/>
    <property type="match status" value="1"/>
</dbReference>
<dbReference type="AlphaFoldDB" id="A0A941F6M5"/>
<reference evidence="9" key="2">
    <citation type="submission" date="2021-04" db="EMBL/GenBank/DDBJ databases">
        <authorList>
            <person name="Zhang T."/>
            <person name="Zhang Y."/>
            <person name="Lu D."/>
            <person name="Zuo D."/>
            <person name="Du Z."/>
        </authorList>
    </citation>
    <scope>NUCLEOTIDE SEQUENCE</scope>
    <source>
        <strain evidence="9">JR1</strain>
    </source>
</reference>
<dbReference type="Pfam" id="PF04542">
    <property type="entry name" value="Sigma70_r2"/>
    <property type="match status" value="1"/>
</dbReference>
<dbReference type="PANTHER" id="PTHR43133:SF8">
    <property type="entry name" value="RNA POLYMERASE SIGMA FACTOR HI_1459-RELATED"/>
    <property type="match status" value="1"/>
</dbReference>
<keyword evidence="5 6" id="KW-0804">Transcription</keyword>
<keyword evidence="2 6" id="KW-0805">Transcription regulation</keyword>
<sequence>MPEINADNWVEDHGDYLYNYALVRVSRPEVAEDLVQETFLAGIRSLASFEHKSSVQTWLVAILKRKIIDYYRKRSVISEEFYVEERFGPNGNMQDHWLEKHAPDRWQVNSDELLENDELKKILQACIRHLPEKWASCFILRVMEEMKGEVVCKELNISPSNMWVMLHRARLQLRDCLEKGWFNQ</sequence>
<dbReference type="InterPro" id="IPR013325">
    <property type="entry name" value="RNA_pol_sigma_r2"/>
</dbReference>
<evidence type="ECO:0000259" key="8">
    <source>
        <dbReference type="Pfam" id="PF08281"/>
    </source>
</evidence>
<evidence type="ECO:0000256" key="4">
    <source>
        <dbReference type="ARBA" id="ARBA00023125"/>
    </source>
</evidence>
<dbReference type="EMBL" id="JAGTAR010000030">
    <property type="protein sequence ID" value="MBR8537332.1"/>
    <property type="molecule type" value="Genomic_DNA"/>
</dbReference>
<evidence type="ECO:0000256" key="6">
    <source>
        <dbReference type="RuleBase" id="RU000716"/>
    </source>
</evidence>
<dbReference type="InterPro" id="IPR014284">
    <property type="entry name" value="RNA_pol_sigma-70_dom"/>
</dbReference>
<evidence type="ECO:0000256" key="5">
    <source>
        <dbReference type="ARBA" id="ARBA00023163"/>
    </source>
</evidence>
<dbReference type="SUPFAM" id="SSF88659">
    <property type="entry name" value="Sigma3 and sigma4 domains of RNA polymerase sigma factors"/>
    <property type="match status" value="1"/>
</dbReference>
<dbReference type="PANTHER" id="PTHR43133">
    <property type="entry name" value="RNA POLYMERASE ECF-TYPE SIGMA FACTO"/>
    <property type="match status" value="1"/>
</dbReference>
<evidence type="ECO:0000313" key="10">
    <source>
        <dbReference type="Proteomes" id="UP000679220"/>
    </source>
</evidence>
<dbReference type="InterPro" id="IPR036388">
    <property type="entry name" value="WH-like_DNA-bd_sf"/>
</dbReference>
<accession>A0A941F6M5</accession>
<name>A0A941F6M5_9BACT</name>
<dbReference type="RefSeq" id="WP_212192356.1">
    <property type="nucleotide sequence ID" value="NZ_JAGTAR010000030.1"/>
</dbReference>
<evidence type="ECO:0000256" key="2">
    <source>
        <dbReference type="ARBA" id="ARBA00023015"/>
    </source>
</evidence>